<accession>A0A1L7I5F4</accession>
<proteinExistence type="predicted"/>
<protein>
    <submittedName>
        <fullName evidence="1">Uncharacterized protein</fullName>
    </submittedName>
</protein>
<dbReference type="STRING" id="1229726.GRFL_1621"/>
<dbReference type="EMBL" id="CP016359">
    <property type="protein sequence ID" value="APU68345.1"/>
    <property type="molecule type" value="Genomic_DNA"/>
</dbReference>
<gene>
    <name evidence="1" type="ORF">GRFL_1621</name>
</gene>
<dbReference type="RefSeq" id="WP_083644131.1">
    <property type="nucleotide sequence ID" value="NZ_AMRU01000001.1"/>
</dbReference>
<dbReference type="OrthoDB" id="980645at2"/>
<dbReference type="Proteomes" id="UP000186230">
    <property type="component" value="Chromosome"/>
</dbReference>
<sequence length="127" mass="14842">MRITGSLVILIVLFRPLLPVFDYLFHYEYIVTEVCVNRDRPELECNGKCYLMRSLAEEAEREQDDKKGKLQERYASTLLYHEARPYGLVAEFVASGEITRIPVCCRCSYTFLFAEKPLRPPQFQVII</sequence>
<reference evidence="1 2" key="1">
    <citation type="submission" date="2016-07" db="EMBL/GenBank/DDBJ databases">
        <title>Multi-omics approach to identify versatile polysaccharide utilization systems of a marine flavobacterium Gramella flava.</title>
        <authorList>
            <person name="Tang K."/>
        </authorList>
    </citation>
    <scope>NUCLEOTIDE SEQUENCE [LARGE SCALE GENOMIC DNA]</scope>
    <source>
        <strain evidence="1 2">JLT2011</strain>
    </source>
</reference>
<evidence type="ECO:0000313" key="2">
    <source>
        <dbReference type="Proteomes" id="UP000186230"/>
    </source>
</evidence>
<name>A0A1L7I5F4_9FLAO</name>
<keyword evidence="2" id="KW-1185">Reference proteome</keyword>
<dbReference type="AlphaFoldDB" id="A0A1L7I5F4"/>
<organism evidence="1 2">
    <name type="scientific">Christiangramia flava JLT2011</name>
    <dbReference type="NCBI Taxonomy" id="1229726"/>
    <lineage>
        <taxon>Bacteria</taxon>
        <taxon>Pseudomonadati</taxon>
        <taxon>Bacteroidota</taxon>
        <taxon>Flavobacteriia</taxon>
        <taxon>Flavobacteriales</taxon>
        <taxon>Flavobacteriaceae</taxon>
        <taxon>Christiangramia</taxon>
    </lineage>
</organism>
<dbReference type="KEGG" id="gfl:GRFL_1621"/>
<evidence type="ECO:0000313" key="1">
    <source>
        <dbReference type="EMBL" id="APU68345.1"/>
    </source>
</evidence>